<sequence length="170" mass="19709">PDVLVGEDEFVEFELYGEDAKADWGRQVPKGTGLVRLGDYRREFVVVVRLELHCLTRLVWAINDPSAPKSTLKHSGHCLIYIRHRVLCDADLTLEIFDPLELELDSSEGAKEATPPHVCKAWTKMLEELRDDLERWENSDDNLFNQREHWYVLHKNPIRESDDTIDVVAK</sequence>
<evidence type="ECO:0000313" key="3">
    <source>
        <dbReference type="EMBL" id="KLO07055.1"/>
    </source>
</evidence>
<organism evidence="3 4">
    <name type="scientific">Schizopora paradoxa</name>
    <dbReference type="NCBI Taxonomy" id="27342"/>
    <lineage>
        <taxon>Eukaryota</taxon>
        <taxon>Fungi</taxon>
        <taxon>Dikarya</taxon>
        <taxon>Basidiomycota</taxon>
        <taxon>Agaricomycotina</taxon>
        <taxon>Agaricomycetes</taxon>
        <taxon>Hymenochaetales</taxon>
        <taxon>Schizoporaceae</taxon>
        <taxon>Schizopora</taxon>
    </lineage>
</organism>
<accession>A0A0H2R5J2</accession>
<gene>
    <name evidence="3" type="ORF">SCHPADRAFT_837170</name>
</gene>
<dbReference type="InParanoid" id="A0A0H2R5J2"/>
<name>A0A0H2R5J2_9AGAM</name>
<dbReference type="Proteomes" id="UP000053477">
    <property type="component" value="Unassembled WGS sequence"/>
</dbReference>
<dbReference type="InterPro" id="IPR021765">
    <property type="entry name" value="UstYa-like"/>
</dbReference>
<dbReference type="AlphaFoldDB" id="A0A0H2R5J2"/>
<reference evidence="3 4" key="1">
    <citation type="submission" date="2015-04" db="EMBL/GenBank/DDBJ databases">
        <title>Complete genome sequence of Schizopora paradoxa KUC8140, a cosmopolitan wood degrader in East Asia.</title>
        <authorList>
            <consortium name="DOE Joint Genome Institute"/>
            <person name="Min B."/>
            <person name="Park H."/>
            <person name="Jang Y."/>
            <person name="Kim J.-J."/>
            <person name="Kim K.H."/>
            <person name="Pangilinan J."/>
            <person name="Lipzen A."/>
            <person name="Riley R."/>
            <person name="Grigoriev I.V."/>
            <person name="Spatafora J.W."/>
            <person name="Choi I.-G."/>
        </authorList>
    </citation>
    <scope>NUCLEOTIDE SEQUENCE [LARGE SCALE GENOMIC DNA]</scope>
    <source>
        <strain evidence="3 4">KUC8140</strain>
    </source>
</reference>
<dbReference type="GO" id="GO:0043386">
    <property type="term" value="P:mycotoxin biosynthetic process"/>
    <property type="evidence" value="ECO:0007669"/>
    <property type="project" value="InterPro"/>
</dbReference>
<dbReference type="Pfam" id="PF11807">
    <property type="entry name" value="UstYa"/>
    <property type="match status" value="1"/>
</dbReference>
<proteinExistence type="inferred from homology"/>
<dbReference type="STRING" id="27342.A0A0H2R5J2"/>
<keyword evidence="2" id="KW-0175">Coiled coil</keyword>
<keyword evidence="4" id="KW-1185">Reference proteome</keyword>
<comment type="similarity">
    <text evidence="1">Belongs to the ustYa family.</text>
</comment>
<evidence type="ECO:0000313" key="4">
    <source>
        <dbReference type="Proteomes" id="UP000053477"/>
    </source>
</evidence>
<dbReference type="EMBL" id="KQ086164">
    <property type="protein sequence ID" value="KLO07055.1"/>
    <property type="molecule type" value="Genomic_DNA"/>
</dbReference>
<evidence type="ECO:0000256" key="1">
    <source>
        <dbReference type="ARBA" id="ARBA00035112"/>
    </source>
</evidence>
<feature type="non-terminal residue" evidence="3">
    <location>
        <position position="1"/>
    </location>
</feature>
<dbReference type="OrthoDB" id="3687641at2759"/>
<evidence type="ECO:0000256" key="2">
    <source>
        <dbReference type="SAM" id="Coils"/>
    </source>
</evidence>
<feature type="coiled-coil region" evidence="2">
    <location>
        <begin position="119"/>
        <end position="146"/>
    </location>
</feature>
<protein>
    <submittedName>
        <fullName evidence="3">Uncharacterized protein</fullName>
    </submittedName>
</protein>